<evidence type="ECO:0000313" key="2">
    <source>
        <dbReference type="Proteomes" id="UP001501251"/>
    </source>
</evidence>
<comment type="caution">
    <text evidence="1">The sequence shown here is derived from an EMBL/GenBank/DDBJ whole genome shotgun (WGS) entry which is preliminary data.</text>
</comment>
<keyword evidence="2" id="KW-1185">Reference proteome</keyword>
<protein>
    <submittedName>
        <fullName evidence="1">Uncharacterized protein</fullName>
    </submittedName>
</protein>
<proteinExistence type="predicted"/>
<accession>A0ABP8BH10</accession>
<dbReference type="Proteomes" id="UP001501251">
    <property type="component" value="Unassembled WGS sequence"/>
</dbReference>
<reference evidence="2" key="1">
    <citation type="journal article" date="2019" name="Int. J. Syst. Evol. Microbiol.">
        <title>The Global Catalogue of Microorganisms (GCM) 10K type strain sequencing project: providing services to taxonomists for standard genome sequencing and annotation.</title>
        <authorList>
            <consortium name="The Broad Institute Genomics Platform"/>
            <consortium name="The Broad Institute Genome Sequencing Center for Infectious Disease"/>
            <person name="Wu L."/>
            <person name="Ma J."/>
        </authorList>
    </citation>
    <scope>NUCLEOTIDE SEQUENCE [LARGE SCALE GENOMIC DNA]</scope>
    <source>
        <strain evidence="2">JCM 17388</strain>
    </source>
</reference>
<dbReference type="EMBL" id="BAABAQ010000016">
    <property type="protein sequence ID" value="GAA4206675.1"/>
    <property type="molecule type" value="Genomic_DNA"/>
</dbReference>
<name>A0ABP8BH10_9ACTN</name>
<gene>
    <name evidence="1" type="ORF">GCM10022252_69180</name>
</gene>
<organism evidence="1 2">
    <name type="scientific">Streptosporangium oxazolinicum</name>
    <dbReference type="NCBI Taxonomy" id="909287"/>
    <lineage>
        <taxon>Bacteria</taxon>
        <taxon>Bacillati</taxon>
        <taxon>Actinomycetota</taxon>
        <taxon>Actinomycetes</taxon>
        <taxon>Streptosporangiales</taxon>
        <taxon>Streptosporangiaceae</taxon>
        <taxon>Streptosporangium</taxon>
    </lineage>
</organism>
<evidence type="ECO:0000313" key="1">
    <source>
        <dbReference type="EMBL" id="GAA4206675.1"/>
    </source>
</evidence>
<sequence>MKPPAGAGGFRRLKVPVSKSADGDHRVRLFDLPDELVVVDVDGTRKNRDHLTRWAMARTNRRE</sequence>